<proteinExistence type="inferred from homology"/>
<comment type="subcellular location">
    <subcellularLocation>
        <location evidence="1">Membrane</location>
        <topology evidence="1">Multi-pass membrane protein</topology>
    </subcellularLocation>
</comment>
<evidence type="ECO:0000256" key="4">
    <source>
        <dbReference type="ARBA" id="ARBA00022989"/>
    </source>
</evidence>
<dbReference type="EMBL" id="CAKKNS010000008">
    <property type="protein sequence ID" value="CAH0417331.1"/>
    <property type="molecule type" value="Genomic_DNA"/>
</dbReference>
<evidence type="ECO:0000313" key="9">
    <source>
        <dbReference type="Proteomes" id="UP000789707"/>
    </source>
</evidence>
<reference evidence="8 9" key="1">
    <citation type="submission" date="2021-11" db="EMBL/GenBank/DDBJ databases">
        <authorList>
            <person name="Depoorter E."/>
        </authorList>
    </citation>
    <scope>NUCLEOTIDE SEQUENCE [LARGE SCALE GENOMIC DNA]</scope>
    <source>
        <strain evidence="8 9">LMG 24289</strain>
    </source>
</reference>
<protein>
    <recommendedName>
        <fullName evidence="7">GtrA/DPMS transmembrane domain-containing protein</fullName>
    </recommendedName>
</protein>
<feature type="transmembrane region" description="Helical" evidence="6">
    <location>
        <begin position="41"/>
        <end position="60"/>
    </location>
</feature>
<feature type="transmembrane region" description="Helical" evidence="6">
    <location>
        <begin position="16"/>
        <end position="35"/>
    </location>
</feature>
<keyword evidence="3 6" id="KW-0812">Transmembrane</keyword>
<accession>A0ABM8Z9F1</accession>
<comment type="caution">
    <text evidence="8">The sequence shown here is derived from an EMBL/GenBank/DDBJ whole genome shotgun (WGS) entry which is preliminary data.</text>
</comment>
<dbReference type="PANTHER" id="PTHR38459">
    <property type="entry name" value="PROPHAGE BACTOPRENOL-LINKED GLUCOSE TRANSLOCASE HOMOLOG"/>
    <property type="match status" value="1"/>
</dbReference>
<dbReference type="Pfam" id="PF04138">
    <property type="entry name" value="GtrA_DPMS_TM"/>
    <property type="match status" value="1"/>
</dbReference>
<evidence type="ECO:0000256" key="5">
    <source>
        <dbReference type="ARBA" id="ARBA00023136"/>
    </source>
</evidence>
<evidence type="ECO:0000256" key="3">
    <source>
        <dbReference type="ARBA" id="ARBA00022692"/>
    </source>
</evidence>
<feature type="transmembrane region" description="Helical" evidence="6">
    <location>
        <begin position="115"/>
        <end position="134"/>
    </location>
</feature>
<comment type="similarity">
    <text evidence="2">Belongs to the GtrA family.</text>
</comment>
<keyword evidence="9" id="KW-1185">Reference proteome</keyword>
<evidence type="ECO:0000259" key="7">
    <source>
        <dbReference type="Pfam" id="PF04138"/>
    </source>
</evidence>
<evidence type="ECO:0000256" key="1">
    <source>
        <dbReference type="ARBA" id="ARBA00004141"/>
    </source>
</evidence>
<dbReference type="InterPro" id="IPR007267">
    <property type="entry name" value="GtrA_DPMS_TM"/>
</dbReference>
<keyword evidence="4 6" id="KW-1133">Transmembrane helix</keyword>
<gene>
    <name evidence="8" type="ORF">WFA24289_01664</name>
</gene>
<name>A0ABM8Z9F1_9LACO</name>
<sequence length="142" mass="16154">MVQTIKAVINKYSAQLLYLIFGVLTTVVNIAVFGIGMKLGLSTTISNILAWFLSVLVAYLTNRIWVFGSKATEFGEKLREVIAFFYYRGLTLILDLVIIYVGVNLLHGQPLLWKIIDNVVVIILNYVLSKMFIFKSNKMERN</sequence>
<dbReference type="PANTHER" id="PTHR38459:SF5">
    <property type="entry name" value="CELL WALL TEICHOIC ACID GLYCOSYLATION PROTEIN GTCA"/>
    <property type="match status" value="1"/>
</dbReference>
<organism evidence="8 9">
    <name type="scientific">Periweissella fabaria</name>
    <dbReference type="NCBI Taxonomy" id="546157"/>
    <lineage>
        <taxon>Bacteria</taxon>
        <taxon>Bacillati</taxon>
        <taxon>Bacillota</taxon>
        <taxon>Bacilli</taxon>
        <taxon>Lactobacillales</taxon>
        <taxon>Lactobacillaceae</taxon>
        <taxon>Periweissella</taxon>
    </lineage>
</organism>
<feature type="transmembrane region" description="Helical" evidence="6">
    <location>
        <begin position="81"/>
        <end position="103"/>
    </location>
</feature>
<dbReference type="Proteomes" id="UP000789707">
    <property type="component" value="Unassembled WGS sequence"/>
</dbReference>
<evidence type="ECO:0000313" key="8">
    <source>
        <dbReference type="EMBL" id="CAH0417331.1"/>
    </source>
</evidence>
<keyword evidence="5 6" id="KW-0472">Membrane</keyword>
<dbReference type="InterPro" id="IPR051401">
    <property type="entry name" value="GtrA_CellWall_Glycosyl"/>
</dbReference>
<dbReference type="RefSeq" id="WP_230097358.1">
    <property type="nucleotide sequence ID" value="NZ_CAKKNS010000008.1"/>
</dbReference>
<feature type="domain" description="GtrA/DPMS transmembrane" evidence="7">
    <location>
        <begin position="18"/>
        <end position="134"/>
    </location>
</feature>
<evidence type="ECO:0000256" key="2">
    <source>
        <dbReference type="ARBA" id="ARBA00009399"/>
    </source>
</evidence>
<evidence type="ECO:0000256" key="6">
    <source>
        <dbReference type="SAM" id="Phobius"/>
    </source>
</evidence>